<name>A0A344LGZ8_9PSEU</name>
<dbReference type="SUPFAM" id="SSF47413">
    <property type="entry name" value="lambda repressor-like DNA-binding domains"/>
    <property type="match status" value="1"/>
</dbReference>
<dbReference type="Gene3D" id="1.10.260.40">
    <property type="entry name" value="lambda repressor-like DNA-binding domains"/>
    <property type="match status" value="1"/>
</dbReference>
<dbReference type="KEGG" id="aab:A4R43_36755"/>
<dbReference type="CDD" id="cd00093">
    <property type="entry name" value="HTH_XRE"/>
    <property type="match status" value="1"/>
</dbReference>
<dbReference type="RefSeq" id="WP_113696377.1">
    <property type="nucleotide sequence ID" value="NZ_CP015163.1"/>
</dbReference>
<evidence type="ECO:0000313" key="2">
    <source>
        <dbReference type="Proteomes" id="UP000250434"/>
    </source>
</evidence>
<gene>
    <name evidence="1" type="ORF">A4R43_36755</name>
</gene>
<dbReference type="InterPro" id="IPR010982">
    <property type="entry name" value="Lambda_DNA-bd_dom_sf"/>
</dbReference>
<protein>
    <submittedName>
        <fullName evidence="1">Uncharacterized protein</fullName>
    </submittedName>
</protein>
<dbReference type="EMBL" id="CP015163">
    <property type="protein sequence ID" value="AXB47322.1"/>
    <property type="molecule type" value="Genomic_DNA"/>
</dbReference>
<accession>A0A344LGZ8</accession>
<dbReference type="Proteomes" id="UP000250434">
    <property type="component" value="Chromosome"/>
</dbReference>
<sequence>MTFDRTFQVRLGKNMRIARAEAMLTREQVGERMLPPVKEPTVRSWEAGERSTPTFRLVDFCRVVGRPVAAVIPTDDGPAQVIHAPRLVLAEDPKLQPLAAWARGYGRDLIRLTPEAIAVAAELCGVKPDWLRRRLLKMQRI</sequence>
<dbReference type="AlphaFoldDB" id="A0A344LGZ8"/>
<dbReference type="InterPro" id="IPR001387">
    <property type="entry name" value="Cro/C1-type_HTH"/>
</dbReference>
<dbReference type="GO" id="GO:0003677">
    <property type="term" value="F:DNA binding"/>
    <property type="evidence" value="ECO:0007669"/>
    <property type="project" value="InterPro"/>
</dbReference>
<proteinExistence type="predicted"/>
<evidence type="ECO:0000313" key="1">
    <source>
        <dbReference type="EMBL" id="AXB47322.1"/>
    </source>
</evidence>
<keyword evidence="2" id="KW-1185">Reference proteome</keyword>
<organism evidence="1 2">
    <name type="scientific">Amycolatopsis albispora</name>
    <dbReference type="NCBI Taxonomy" id="1804986"/>
    <lineage>
        <taxon>Bacteria</taxon>
        <taxon>Bacillati</taxon>
        <taxon>Actinomycetota</taxon>
        <taxon>Actinomycetes</taxon>
        <taxon>Pseudonocardiales</taxon>
        <taxon>Pseudonocardiaceae</taxon>
        <taxon>Amycolatopsis</taxon>
    </lineage>
</organism>
<reference evidence="1 2" key="1">
    <citation type="submission" date="2016-04" db="EMBL/GenBank/DDBJ databases">
        <title>Complete genome sequence and analysis of deep-sea sediment isolate, Amycolatopsis sp. WP1.</title>
        <authorList>
            <person name="Wang H."/>
            <person name="Chen S."/>
            <person name="Wu Q."/>
        </authorList>
    </citation>
    <scope>NUCLEOTIDE SEQUENCE [LARGE SCALE GENOMIC DNA]</scope>
    <source>
        <strain evidence="1 2">WP1</strain>
    </source>
</reference>